<gene>
    <name evidence="3" type="ORF">SAMN04244572_00274</name>
    <name evidence="4" type="ORF">SAMN04244579_01198</name>
</gene>
<accession>A0A1H6QYL0</accession>
<feature type="coiled-coil region" evidence="1">
    <location>
        <begin position="87"/>
        <end position="161"/>
    </location>
</feature>
<evidence type="ECO:0008006" key="7">
    <source>
        <dbReference type="Google" id="ProtNLM"/>
    </source>
</evidence>
<evidence type="ECO:0000313" key="5">
    <source>
        <dbReference type="Proteomes" id="UP000199005"/>
    </source>
</evidence>
<keyword evidence="2" id="KW-0732">Signal</keyword>
<dbReference type="EMBL" id="FNYQ01000003">
    <property type="protein sequence ID" value="SEI44355.1"/>
    <property type="molecule type" value="Genomic_DNA"/>
</dbReference>
<proteinExistence type="predicted"/>
<dbReference type="Proteomes" id="UP000199005">
    <property type="component" value="Unassembled WGS sequence"/>
</dbReference>
<protein>
    <recommendedName>
        <fullName evidence="7">Lipoprotein</fullName>
    </recommendedName>
</protein>
<dbReference type="Proteomes" id="UP000199250">
    <property type="component" value="Unassembled WGS sequence"/>
</dbReference>
<feature type="signal peptide" evidence="2">
    <location>
        <begin position="1"/>
        <end position="21"/>
    </location>
</feature>
<dbReference type="EMBL" id="FNYO01000010">
    <property type="protein sequence ID" value="SEI57489.1"/>
    <property type="molecule type" value="Genomic_DNA"/>
</dbReference>
<name>A0A1H6QYL0_9GAMM</name>
<dbReference type="RefSeq" id="WP_090729325.1">
    <property type="nucleotide sequence ID" value="NZ_FNYO01000010.1"/>
</dbReference>
<organism evidence="3 6">
    <name type="scientific">Azotobacter beijerinckii</name>
    <dbReference type="NCBI Taxonomy" id="170623"/>
    <lineage>
        <taxon>Bacteria</taxon>
        <taxon>Pseudomonadati</taxon>
        <taxon>Pseudomonadota</taxon>
        <taxon>Gammaproteobacteria</taxon>
        <taxon>Pseudomonadales</taxon>
        <taxon>Pseudomonadaceae</taxon>
        <taxon>Azotobacter</taxon>
    </lineage>
</organism>
<reference evidence="5 6" key="1">
    <citation type="submission" date="2016-10" db="EMBL/GenBank/DDBJ databases">
        <authorList>
            <person name="de Groot N.N."/>
        </authorList>
    </citation>
    <scope>NUCLEOTIDE SEQUENCE [LARGE SCALE GENOMIC DNA]</scope>
    <source>
        <strain evidence="4 5">DSM 1041</strain>
        <strain evidence="3 6">DSM 373</strain>
    </source>
</reference>
<evidence type="ECO:0000313" key="4">
    <source>
        <dbReference type="EMBL" id="SEI57489.1"/>
    </source>
</evidence>
<dbReference type="AlphaFoldDB" id="A0A1H6QYL0"/>
<sequence>MHRFSRVLSLLAVTLPLGACAVSPQECDPRNADAGFATKFGCNTQGGYAQRIEQKEKILLDERKTNQLFRDTYAALDKERSEVGRELDRQRSDYAALNKAMSALLAELKQKTRGNQRLQGEIAALEKDMAGINRQDNNAAVAQKQYELQKLRTRLAGLEGDLGLR</sequence>
<evidence type="ECO:0000313" key="3">
    <source>
        <dbReference type="EMBL" id="SEI44355.1"/>
    </source>
</evidence>
<keyword evidence="1" id="KW-0175">Coiled coil</keyword>
<evidence type="ECO:0000256" key="1">
    <source>
        <dbReference type="SAM" id="Coils"/>
    </source>
</evidence>
<dbReference type="STRING" id="170623.SAMN04244579_01198"/>
<dbReference type="OrthoDB" id="8641858at2"/>
<evidence type="ECO:0000256" key="2">
    <source>
        <dbReference type="SAM" id="SignalP"/>
    </source>
</evidence>
<feature type="chain" id="PRO_5011394498" description="Lipoprotein" evidence="2">
    <location>
        <begin position="22"/>
        <end position="165"/>
    </location>
</feature>
<evidence type="ECO:0000313" key="6">
    <source>
        <dbReference type="Proteomes" id="UP000199250"/>
    </source>
</evidence>